<dbReference type="NCBIfam" id="NF041448">
    <property type="entry name" value="stress_YjaA"/>
    <property type="match status" value="1"/>
</dbReference>
<dbReference type="OrthoDB" id="8612466at2"/>
<accession>A0A140NNR9</accession>
<evidence type="ECO:0000313" key="1">
    <source>
        <dbReference type="EMBL" id="AFH94288.1"/>
    </source>
</evidence>
<dbReference type="EMBL" id="CP003488">
    <property type="protein sequence ID" value="AFH94288.1"/>
    <property type="molecule type" value="Genomic_DNA"/>
</dbReference>
<gene>
    <name evidence="1" type="ordered locus">S70_12205</name>
</gene>
<reference evidence="2" key="2">
    <citation type="submission" date="2012-04" db="EMBL/GenBank/DDBJ databases">
        <title>Complete genome sequence of Providencia stuartii clinical isolate MRSN 2154.</title>
        <authorList>
            <person name="Clifford R.J."/>
            <person name="Hang J."/>
            <person name="Riley M.C."/>
            <person name="Onmus-Leone F."/>
            <person name="Kuschner R.A."/>
            <person name="Lesho E.P."/>
            <person name="Waterman P.E."/>
        </authorList>
    </citation>
    <scope>NUCLEOTIDE SEQUENCE [LARGE SCALE GENOMIC DNA]</scope>
    <source>
        <strain evidence="2">MRSN 2154</strain>
    </source>
</reference>
<evidence type="ECO:0000313" key="2">
    <source>
        <dbReference type="Proteomes" id="UP000005012"/>
    </source>
</evidence>
<organism evidence="1 2">
    <name type="scientific">Providencia stuartii (strain MRSN 2154)</name>
    <dbReference type="NCBI Taxonomy" id="1157951"/>
    <lineage>
        <taxon>Bacteria</taxon>
        <taxon>Pseudomonadati</taxon>
        <taxon>Pseudomonadota</taxon>
        <taxon>Gammaproteobacteria</taxon>
        <taxon>Enterobacterales</taxon>
        <taxon>Morganellaceae</taxon>
        <taxon>Providencia</taxon>
    </lineage>
</organism>
<dbReference type="Proteomes" id="UP000005012">
    <property type="component" value="Chromosome"/>
</dbReference>
<sequence length="124" mass="14179">MADFYLQLRTNSMTLKNLKTHEEYTAEGEFSSSRLIVGDFYVAQSLLIQLIDAMKLSIRLPLTPHHRIVIQALEKNEGGLSPVEVRLLEEITVTAFNHKLKKVIVSHDELPIPQRQAEELLDNK</sequence>
<dbReference type="InterPro" id="IPR048149">
    <property type="entry name" value="YjaA"/>
</dbReference>
<dbReference type="HOGENOM" id="CLU_154451_0_0_6"/>
<proteinExistence type="predicted"/>
<dbReference type="PATRIC" id="fig|1157951.4.peg.2454"/>
<dbReference type="RefSeq" id="WP_014657330.1">
    <property type="nucleotide sequence ID" value="NC_017731.1"/>
</dbReference>
<dbReference type="GeneID" id="93520959"/>
<protein>
    <submittedName>
        <fullName evidence="1">Uncharacterized protein</fullName>
    </submittedName>
</protein>
<reference evidence="1 2" key="1">
    <citation type="journal article" date="2012" name="J. Bacteriol.">
        <title>Complete Genome Sequence of Providencia stuartii Clinical Isolate MRSN 2154.</title>
        <authorList>
            <person name="Clifford R.J."/>
            <person name="Hang J."/>
            <person name="Riley M.C."/>
            <person name="Onmus-Leone F."/>
            <person name="Kuschner R.A."/>
            <person name="Lesho E.P."/>
            <person name="Waterman P.E."/>
        </authorList>
    </citation>
    <scope>NUCLEOTIDE SEQUENCE [LARGE SCALE GENOMIC DNA]</scope>
    <source>
        <strain evidence="1 2">MRSN 2154</strain>
    </source>
</reference>
<name>A0A140NNR9_PROSM</name>
<dbReference type="KEGG" id="psi:S70_12205"/>
<dbReference type="AlphaFoldDB" id="A0A140NNR9"/>